<evidence type="ECO:0000256" key="10">
    <source>
        <dbReference type="SAM" id="Phobius"/>
    </source>
</evidence>
<dbReference type="Pfam" id="PF02653">
    <property type="entry name" value="BPD_transp_2"/>
    <property type="match status" value="1"/>
</dbReference>
<keyword evidence="5 10" id="KW-0812">Transmembrane</keyword>
<dbReference type="GO" id="GO:0015808">
    <property type="term" value="P:L-alanine transport"/>
    <property type="evidence" value="ECO:0007669"/>
    <property type="project" value="TreeGrafter"/>
</dbReference>
<dbReference type="GO" id="GO:0042941">
    <property type="term" value="P:D-alanine transmembrane transport"/>
    <property type="evidence" value="ECO:0007669"/>
    <property type="project" value="TreeGrafter"/>
</dbReference>
<feature type="transmembrane region" description="Helical" evidence="10">
    <location>
        <begin position="413"/>
        <end position="429"/>
    </location>
</feature>
<dbReference type="GO" id="GO:0015192">
    <property type="term" value="F:L-phenylalanine transmembrane transporter activity"/>
    <property type="evidence" value="ECO:0007669"/>
    <property type="project" value="TreeGrafter"/>
</dbReference>
<organism evidence="11">
    <name type="scientific">freshwater metagenome</name>
    <dbReference type="NCBI Taxonomy" id="449393"/>
    <lineage>
        <taxon>unclassified sequences</taxon>
        <taxon>metagenomes</taxon>
        <taxon>ecological metagenomes</taxon>
    </lineage>
</organism>
<protein>
    <submittedName>
        <fullName evidence="11">Unannotated protein</fullName>
    </submittedName>
</protein>
<evidence type="ECO:0000256" key="7">
    <source>
        <dbReference type="ARBA" id="ARBA00022989"/>
    </source>
</evidence>
<evidence type="ECO:0000256" key="9">
    <source>
        <dbReference type="ARBA" id="ARBA00037998"/>
    </source>
</evidence>
<dbReference type="CDD" id="cd06582">
    <property type="entry name" value="TM_PBP1_LivH_like"/>
    <property type="match status" value="1"/>
</dbReference>
<evidence type="ECO:0000256" key="1">
    <source>
        <dbReference type="ARBA" id="ARBA00004651"/>
    </source>
</evidence>
<feature type="transmembrane region" description="Helical" evidence="10">
    <location>
        <begin position="342"/>
        <end position="361"/>
    </location>
</feature>
<keyword evidence="7 10" id="KW-1133">Transmembrane helix</keyword>
<dbReference type="GO" id="GO:0015188">
    <property type="term" value="F:L-isoleucine transmembrane transporter activity"/>
    <property type="evidence" value="ECO:0007669"/>
    <property type="project" value="TreeGrafter"/>
</dbReference>
<keyword evidence="6" id="KW-0029">Amino-acid transport</keyword>
<feature type="transmembrane region" description="Helical" evidence="10">
    <location>
        <begin position="251"/>
        <end position="270"/>
    </location>
</feature>
<dbReference type="GO" id="GO:0005886">
    <property type="term" value="C:plasma membrane"/>
    <property type="evidence" value="ECO:0007669"/>
    <property type="project" value="UniProtKB-SubCell"/>
</dbReference>
<dbReference type="InterPro" id="IPR052157">
    <property type="entry name" value="BCAA_transport_permease"/>
</dbReference>
<evidence type="ECO:0000256" key="8">
    <source>
        <dbReference type="ARBA" id="ARBA00023136"/>
    </source>
</evidence>
<evidence type="ECO:0000256" key="4">
    <source>
        <dbReference type="ARBA" id="ARBA00022519"/>
    </source>
</evidence>
<dbReference type="AlphaFoldDB" id="A0A6J7K4L9"/>
<dbReference type="InterPro" id="IPR001851">
    <property type="entry name" value="ABC_transp_permease"/>
</dbReference>
<keyword evidence="3" id="KW-1003">Cell membrane</keyword>
<dbReference type="EMBL" id="CAFBNO010000010">
    <property type="protein sequence ID" value="CAB4951020.1"/>
    <property type="molecule type" value="Genomic_DNA"/>
</dbReference>
<evidence type="ECO:0000313" key="11">
    <source>
        <dbReference type="EMBL" id="CAB4951020.1"/>
    </source>
</evidence>
<evidence type="ECO:0000256" key="5">
    <source>
        <dbReference type="ARBA" id="ARBA00022692"/>
    </source>
</evidence>
<proteinExistence type="inferred from homology"/>
<evidence type="ECO:0000256" key="2">
    <source>
        <dbReference type="ARBA" id="ARBA00022448"/>
    </source>
</evidence>
<feature type="transmembrane region" description="Helical" evidence="10">
    <location>
        <begin position="156"/>
        <end position="181"/>
    </location>
</feature>
<dbReference type="GO" id="GO:0005304">
    <property type="term" value="F:L-valine transmembrane transporter activity"/>
    <property type="evidence" value="ECO:0007669"/>
    <property type="project" value="TreeGrafter"/>
</dbReference>
<gene>
    <name evidence="11" type="ORF">UFOPK3837_00429</name>
</gene>
<evidence type="ECO:0000256" key="6">
    <source>
        <dbReference type="ARBA" id="ARBA00022970"/>
    </source>
</evidence>
<dbReference type="GO" id="GO:0015190">
    <property type="term" value="F:L-leucine transmembrane transporter activity"/>
    <property type="evidence" value="ECO:0007669"/>
    <property type="project" value="TreeGrafter"/>
</dbReference>
<reference evidence="11" key="1">
    <citation type="submission" date="2020-05" db="EMBL/GenBank/DDBJ databases">
        <authorList>
            <person name="Chiriac C."/>
            <person name="Salcher M."/>
            <person name="Ghai R."/>
            <person name="Kavagutti S V."/>
        </authorList>
    </citation>
    <scope>NUCLEOTIDE SEQUENCE</scope>
</reference>
<dbReference type="GO" id="GO:1903806">
    <property type="term" value="P:L-isoleucine import across plasma membrane"/>
    <property type="evidence" value="ECO:0007669"/>
    <property type="project" value="TreeGrafter"/>
</dbReference>
<keyword evidence="2" id="KW-0813">Transport</keyword>
<feature type="transmembrane region" description="Helical" evidence="10">
    <location>
        <begin position="211"/>
        <end position="230"/>
    </location>
</feature>
<comment type="similarity">
    <text evidence="9">Belongs to the binding-protein-dependent transport system permease family. LivHM subfamily.</text>
</comment>
<dbReference type="PANTHER" id="PTHR11795:SF371">
    <property type="entry name" value="HIGH-AFFINITY BRANCHED-CHAIN AMINO ACID TRANSPORT SYSTEM PERMEASE PROTEIN LIVH"/>
    <property type="match status" value="1"/>
</dbReference>
<feature type="transmembrane region" description="Helical" evidence="10">
    <location>
        <begin position="373"/>
        <end position="401"/>
    </location>
</feature>
<keyword evidence="4" id="KW-0997">Cell inner membrane</keyword>
<feature type="transmembrane region" description="Helical" evidence="10">
    <location>
        <begin position="290"/>
        <end position="310"/>
    </location>
</feature>
<dbReference type="PANTHER" id="PTHR11795">
    <property type="entry name" value="BRANCHED-CHAIN AMINO ACID TRANSPORT SYSTEM PERMEASE PROTEIN LIVH"/>
    <property type="match status" value="1"/>
</dbReference>
<evidence type="ECO:0000256" key="3">
    <source>
        <dbReference type="ARBA" id="ARBA00022475"/>
    </source>
</evidence>
<name>A0A6J7K4L9_9ZZZZ</name>
<keyword evidence="8 10" id="KW-0472">Membrane</keyword>
<comment type="subcellular location">
    <subcellularLocation>
        <location evidence="1">Cell membrane</location>
        <topology evidence="1">Multi-pass membrane protein</topology>
    </subcellularLocation>
</comment>
<sequence length="441" mass="46347">MNQSIPRSVGRKWLGIVALLFAFLIGGSTAFAATPTPSPTGDVATTFILGGKITDCGVGIPGIKISVTGPGTTANLVTDKKGLWEVQTPTTTRYLKDKFTVTLDKTTLPKDRVLIGTSTRTVVFNMVNSASAAFKLVPIDCGSTSPNQPKAAENPIVVALFNGINFGLMLAMAAIGLSLIYGTTGLSNFAHGEMVTIGALSTWVFNRVLGLDLIPAALLAILIVTAFGYAQDAFIWRPLRKKRIGLTQMMIVSIGLSMVVRYALQMIFGGDTKVLTQGETWSILGISMPAVNVICSALSVVVLVAYSLFLTKTRIGKATRAVSDNPSLAASTGIDVERIIRIVWIIAAVLTGIAGVFIGLYEQAAWDTGFWNLLLIFAAVTLGGLGTSAGAAVGAMIIGLLVELSTLVIPPDLKVAAALVVMILVLLVKPEGVLGKKQRIG</sequence>
<accession>A0A6J7K4L9</accession>